<feature type="transmembrane region" description="Helical" evidence="1">
    <location>
        <begin position="291"/>
        <end position="316"/>
    </location>
</feature>
<dbReference type="RefSeq" id="XP_067716103.1">
    <property type="nucleotide sequence ID" value="XM_067860002.1"/>
</dbReference>
<reference evidence="2 3" key="1">
    <citation type="submission" date="2021-06" db="EMBL/GenBank/DDBJ databases">
        <title>Genome sequence of Babesia caballi.</title>
        <authorList>
            <person name="Yamagishi J."/>
            <person name="Kidaka T."/>
            <person name="Ochi A."/>
        </authorList>
    </citation>
    <scope>NUCLEOTIDE SEQUENCE [LARGE SCALE GENOMIC DNA]</scope>
    <source>
        <strain evidence="2">USDA-D6B2</strain>
    </source>
</reference>
<comment type="caution">
    <text evidence="2">The sequence shown here is derived from an EMBL/GenBank/DDBJ whole genome shotgun (WGS) entry which is preliminary data.</text>
</comment>
<keyword evidence="1" id="KW-0812">Transmembrane</keyword>
<organism evidence="2 3">
    <name type="scientific">Babesia caballi</name>
    <dbReference type="NCBI Taxonomy" id="5871"/>
    <lineage>
        <taxon>Eukaryota</taxon>
        <taxon>Sar</taxon>
        <taxon>Alveolata</taxon>
        <taxon>Apicomplexa</taxon>
        <taxon>Aconoidasida</taxon>
        <taxon>Piroplasmida</taxon>
        <taxon>Babesiidae</taxon>
        <taxon>Babesia</taxon>
    </lineage>
</organism>
<dbReference type="GeneID" id="94195515"/>
<proteinExistence type="predicted"/>
<dbReference type="AlphaFoldDB" id="A0AAV4LZT5"/>
<feature type="transmembrane region" description="Helical" evidence="1">
    <location>
        <begin position="211"/>
        <end position="231"/>
    </location>
</feature>
<keyword evidence="1" id="KW-0472">Membrane</keyword>
<feature type="transmembrane region" description="Helical" evidence="1">
    <location>
        <begin position="252"/>
        <end position="271"/>
    </location>
</feature>
<evidence type="ECO:0000313" key="2">
    <source>
        <dbReference type="EMBL" id="GIX64034.1"/>
    </source>
</evidence>
<keyword evidence="1" id="KW-1133">Transmembrane helix</keyword>
<dbReference type="Proteomes" id="UP001497744">
    <property type="component" value="Unassembled WGS sequence"/>
</dbReference>
<name>A0AAV4LZT5_BABCB</name>
<protein>
    <submittedName>
        <fullName evidence="2">Arginine deiminase, putative</fullName>
    </submittedName>
</protein>
<sequence length="522" mass="58298">MKSDSGSVELSRSETAVRFDELDSSVYSSMAPLPTKGEPSNTSFKEAPATFKEKSAECFRTVGKVTLSHTAFLSVLLYYIALLMGAAAIAGNRWAGVKNAYISDHIVRKTGTFWGMFSLEYEESLRFEDAMLYAGGYIPYTTIMENEFCTAFPTSNIPAYTFSDAGTLLKKASEVRMFDTGDVRVSNKHHNDAFFDVSCLVIPQLMETAKYLATFVWLSLALFLPLGYFVITRCIGKSVSMRPGAQRVMEMIAAYFWVISLVFGVAALASYEALPVKTGCFDAAGNVVPCAMASSTVFFIVYVCLSALSFISYLAFGMALRREALQESTPSAGCVVSMILKHLEEYVGRFVERRSVHFSKPVLSASFRRDAPRRFSRGGLRHFGEWISTSALVARTLRSHGFSCDLFYSTYTGQEFVRALESRLCSLAGPQLFQVLAAARRFEAPVETILLPEVSHKLSELSTLDLLRLPEVVTTREPSFWRKVAQEVQLRMSEHRQIPGARRSHEHMVIEKLYSNFTTNTY</sequence>
<dbReference type="EMBL" id="BPLF01000003">
    <property type="protein sequence ID" value="GIX64034.1"/>
    <property type="molecule type" value="Genomic_DNA"/>
</dbReference>
<keyword evidence="3" id="KW-1185">Reference proteome</keyword>
<accession>A0AAV4LZT5</accession>
<evidence type="ECO:0000313" key="3">
    <source>
        <dbReference type="Proteomes" id="UP001497744"/>
    </source>
</evidence>
<gene>
    <name evidence="2" type="ORF">BcabD6B2_34690</name>
</gene>
<evidence type="ECO:0000256" key="1">
    <source>
        <dbReference type="SAM" id="Phobius"/>
    </source>
</evidence>
<feature type="transmembrane region" description="Helical" evidence="1">
    <location>
        <begin position="70"/>
        <end position="90"/>
    </location>
</feature>